<sequence length="131" mass="14273">MDQPSSSFPRRDHAAPEIDEVERIASQVSWDNLADIGVQSGNDDADDGMQSRDDDADDLENEGPRIGHGDWVDGMWHNPIDPHPMAPSERRSGVGYYAILVARTCLNLCLVSSLLPSSSKSGDPPPNNHLP</sequence>
<accession>A0A3L6T2G1</accession>
<gene>
    <name evidence="2" type="ORF">C2845_PM05G21440</name>
</gene>
<name>A0A3L6T2G1_PANMI</name>
<evidence type="ECO:0000313" key="3">
    <source>
        <dbReference type="Proteomes" id="UP000275267"/>
    </source>
</evidence>
<dbReference type="AlphaFoldDB" id="A0A3L6T2G1"/>
<protein>
    <submittedName>
        <fullName evidence="2">Uncharacterized protein</fullName>
    </submittedName>
</protein>
<reference evidence="3" key="1">
    <citation type="journal article" date="2019" name="Nat. Commun.">
        <title>The genome of broomcorn millet.</title>
        <authorList>
            <person name="Zou C."/>
            <person name="Miki D."/>
            <person name="Li D."/>
            <person name="Tang Q."/>
            <person name="Xiao L."/>
            <person name="Rajput S."/>
            <person name="Deng P."/>
            <person name="Jia W."/>
            <person name="Huang R."/>
            <person name="Zhang M."/>
            <person name="Sun Y."/>
            <person name="Hu J."/>
            <person name="Fu X."/>
            <person name="Schnable P.S."/>
            <person name="Li F."/>
            <person name="Zhang H."/>
            <person name="Feng B."/>
            <person name="Zhu X."/>
            <person name="Liu R."/>
            <person name="Schnable J.C."/>
            <person name="Zhu J.-K."/>
            <person name="Zhang H."/>
        </authorList>
    </citation>
    <scope>NUCLEOTIDE SEQUENCE [LARGE SCALE GENOMIC DNA]</scope>
</reference>
<evidence type="ECO:0000313" key="2">
    <source>
        <dbReference type="EMBL" id="RLN30111.1"/>
    </source>
</evidence>
<organism evidence="2 3">
    <name type="scientific">Panicum miliaceum</name>
    <name type="common">Proso millet</name>
    <name type="synonym">Broomcorn millet</name>
    <dbReference type="NCBI Taxonomy" id="4540"/>
    <lineage>
        <taxon>Eukaryota</taxon>
        <taxon>Viridiplantae</taxon>
        <taxon>Streptophyta</taxon>
        <taxon>Embryophyta</taxon>
        <taxon>Tracheophyta</taxon>
        <taxon>Spermatophyta</taxon>
        <taxon>Magnoliopsida</taxon>
        <taxon>Liliopsida</taxon>
        <taxon>Poales</taxon>
        <taxon>Poaceae</taxon>
        <taxon>PACMAD clade</taxon>
        <taxon>Panicoideae</taxon>
        <taxon>Panicodae</taxon>
        <taxon>Paniceae</taxon>
        <taxon>Panicinae</taxon>
        <taxon>Panicum</taxon>
        <taxon>Panicum sect. Panicum</taxon>
    </lineage>
</organism>
<comment type="caution">
    <text evidence="2">The sequence shown here is derived from an EMBL/GenBank/DDBJ whole genome shotgun (WGS) entry which is preliminary data.</text>
</comment>
<proteinExistence type="predicted"/>
<feature type="compositionally biased region" description="Basic and acidic residues" evidence="1">
    <location>
        <begin position="62"/>
        <end position="71"/>
    </location>
</feature>
<dbReference type="Proteomes" id="UP000275267">
    <property type="component" value="Unassembled WGS sequence"/>
</dbReference>
<keyword evidence="3" id="KW-1185">Reference proteome</keyword>
<evidence type="ECO:0000256" key="1">
    <source>
        <dbReference type="SAM" id="MobiDB-lite"/>
    </source>
</evidence>
<dbReference type="EMBL" id="PQIB02000003">
    <property type="protein sequence ID" value="RLN30111.1"/>
    <property type="molecule type" value="Genomic_DNA"/>
</dbReference>
<feature type="region of interest" description="Disordered" evidence="1">
    <location>
        <begin position="29"/>
        <end position="89"/>
    </location>
</feature>
<feature type="region of interest" description="Disordered" evidence="1">
    <location>
        <begin position="1"/>
        <end position="20"/>
    </location>
</feature>